<comment type="caution">
    <text evidence="10">The sequence shown here is derived from an EMBL/GenBank/DDBJ whole genome shotgun (WGS) entry which is preliminary data.</text>
</comment>
<evidence type="ECO:0000256" key="4">
    <source>
        <dbReference type="ARBA" id="ARBA00022692"/>
    </source>
</evidence>
<dbReference type="GO" id="GO:0000139">
    <property type="term" value="C:Golgi membrane"/>
    <property type="evidence" value="ECO:0007669"/>
    <property type="project" value="UniProtKB-SubCell"/>
</dbReference>
<comment type="subcellular location">
    <subcellularLocation>
        <location evidence="1">Golgi apparatus membrane</location>
        <topology evidence="1">Single-pass type II membrane protein</topology>
    </subcellularLocation>
</comment>
<keyword evidence="10" id="KW-0328">Glycosyltransferase</keyword>
<accession>A0AAD9FW35</accession>
<evidence type="ECO:0000256" key="1">
    <source>
        <dbReference type="ARBA" id="ARBA00004323"/>
    </source>
</evidence>
<evidence type="ECO:0000256" key="8">
    <source>
        <dbReference type="ARBA" id="ARBA00023136"/>
    </source>
</evidence>
<sequence>MGASLRISSPGAPPSPPLHPIRPSKVFRIPLFFALGLLLSLSLSALYAHHARPDLLPSFLVFSSTPSHIPRPSGGIHDLPLTLEVRLSWLLSRPALAQWEAELPSRHACPMFTYSRNTYFFHNGDVTDHWAAIGPTEIRKYRSKMVEYLRNVERQGGKLVWEKGMDDHVPKHLRRGLILTGGQGKTLERVKLSLHMLRNVIGSTIPIELYHFPDELQDEEERRELEDSFDVALKSVGQKRFNMEKSWNVKNEAFLATNFTEFIYLDSDNIPLRDPERLFDSVEYRQSGSVFWSDLNKDHPDNAIFRILGRYCSDEHWPAEAGQLLFDKRGNNGLNLAVLHIANHMMGQSDLYGKLSYGDKDLFRFAFYALGLDYQQATKMFASAGGYQAPNGESSSEFCGHSMLHWGLTPLDKINDEDYHPEPYFLHTILAKGRDKLQPSKLFSHVTMPRLDGINEPLLVRTLYEFTGQCFAISLKGPDGAPGSERSVGDGQGVLTLSTKDVVGRETWQALEALSEKYVSIG</sequence>
<dbReference type="PANTHER" id="PTHR31646:SF1">
    <property type="entry name" value="ALPHA-1,2-MANNOSYLTRANSFERASE MNN2"/>
    <property type="match status" value="1"/>
</dbReference>
<dbReference type="Proteomes" id="UP001182556">
    <property type="component" value="Unassembled WGS sequence"/>
</dbReference>
<feature type="transmembrane region" description="Helical" evidence="9">
    <location>
        <begin position="29"/>
        <end position="48"/>
    </location>
</feature>
<evidence type="ECO:0000256" key="5">
    <source>
        <dbReference type="ARBA" id="ARBA00022968"/>
    </source>
</evidence>
<evidence type="ECO:0000256" key="9">
    <source>
        <dbReference type="SAM" id="Phobius"/>
    </source>
</evidence>
<evidence type="ECO:0000256" key="2">
    <source>
        <dbReference type="ARBA" id="ARBA00009105"/>
    </source>
</evidence>
<keyword evidence="5" id="KW-0735">Signal-anchor</keyword>
<evidence type="ECO:0000256" key="3">
    <source>
        <dbReference type="ARBA" id="ARBA00022679"/>
    </source>
</evidence>
<proteinExistence type="inferred from homology"/>
<dbReference type="GO" id="GO:0046354">
    <property type="term" value="P:mannan biosynthetic process"/>
    <property type="evidence" value="ECO:0007669"/>
    <property type="project" value="TreeGrafter"/>
</dbReference>
<evidence type="ECO:0000313" key="10">
    <source>
        <dbReference type="EMBL" id="KAK1927346.1"/>
    </source>
</evidence>
<dbReference type="AlphaFoldDB" id="A0AAD9FW35"/>
<name>A0AAD9FW35_PAPLA</name>
<dbReference type="Pfam" id="PF11051">
    <property type="entry name" value="Mannosyl_trans3"/>
    <property type="match status" value="2"/>
</dbReference>
<dbReference type="EMBL" id="JAODAN010000001">
    <property type="protein sequence ID" value="KAK1927346.1"/>
    <property type="molecule type" value="Genomic_DNA"/>
</dbReference>
<reference evidence="10" key="1">
    <citation type="submission" date="2023-02" db="EMBL/GenBank/DDBJ databases">
        <title>Identification and recombinant expression of a fungal hydrolase from Papiliotrema laurentii that hydrolyzes apple cutin and clears colloidal polyester polyurethane.</title>
        <authorList>
            <consortium name="DOE Joint Genome Institute"/>
            <person name="Roman V.A."/>
            <person name="Bojanowski C."/>
            <person name="Crable B.R."/>
            <person name="Wagner D.N."/>
            <person name="Hung C.S."/>
            <person name="Nadeau L.J."/>
            <person name="Schratz L."/>
            <person name="Haridas S."/>
            <person name="Pangilinan J."/>
            <person name="Lipzen A."/>
            <person name="Na H."/>
            <person name="Yan M."/>
            <person name="Ng V."/>
            <person name="Grigoriev I.V."/>
            <person name="Spatafora J.W."/>
            <person name="Barlow D."/>
            <person name="Biffinger J."/>
            <person name="Kelley-Loughnane N."/>
            <person name="Varaljay V.A."/>
            <person name="Crookes-Goodson W.J."/>
        </authorList>
    </citation>
    <scope>NUCLEOTIDE SEQUENCE</scope>
    <source>
        <strain evidence="10">5307AH</strain>
    </source>
</reference>
<evidence type="ECO:0000256" key="7">
    <source>
        <dbReference type="ARBA" id="ARBA00023034"/>
    </source>
</evidence>
<evidence type="ECO:0000313" key="11">
    <source>
        <dbReference type="Proteomes" id="UP001182556"/>
    </source>
</evidence>
<dbReference type="PANTHER" id="PTHR31646">
    <property type="entry name" value="ALPHA-1,2-MANNOSYLTRANSFERASE MNN2"/>
    <property type="match status" value="1"/>
</dbReference>
<keyword evidence="3" id="KW-0808">Transferase</keyword>
<dbReference type="SUPFAM" id="SSF53448">
    <property type="entry name" value="Nucleotide-diphospho-sugar transferases"/>
    <property type="match status" value="1"/>
</dbReference>
<dbReference type="InterPro" id="IPR022751">
    <property type="entry name" value="Alpha_mannosyltransferase"/>
</dbReference>
<protein>
    <submittedName>
        <fullName evidence="10">Mannosyltransferase putative-domain-containing protein</fullName>
    </submittedName>
</protein>
<dbReference type="InterPro" id="IPR029044">
    <property type="entry name" value="Nucleotide-diphossugar_trans"/>
</dbReference>
<keyword evidence="11" id="KW-1185">Reference proteome</keyword>
<organism evidence="10 11">
    <name type="scientific">Papiliotrema laurentii</name>
    <name type="common">Cryptococcus laurentii</name>
    <dbReference type="NCBI Taxonomy" id="5418"/>
    <lineage>
        <taxon>Eukaryota</taxon>
        <taxon>Fungi</taxon>
        <taxon>Dikarya</taxon>
        <taxon>Basidiomycota</taxon>
        <taxon>Agaricomycotina</taxon>
        <taxon>Tremellomycetes</taxon>
        <taxon>Tremellales</taxon>
        <taxon>Rhynchogastremaceae</taxon>
        <taxon>Papiliotrema</taxon>
    </lineage>
</organism>
<dbReference type="GO" id="GO:0000026">
    <property type="term" value="F:alpha-1,2-mannosyltransferase activity"/>
    <property type="evidence" value="ECO:0007669"/>
    <property type="project" value="TreeGrafter"/>
</dbReference>
<comment type="similarity">
    <text evidence="2">Belongs to the MNN1/MNT family.</text>
</comment>
<evidence type="ECO:0000256" key="6">
    <source>
        <dbReference type="ARBA" id="ARBA00022989"/>
    </source>
</evidence>
<keyword evidence="7" id="KW-0333">Golgi apparatus</keyword>
<gene>
    <name evidence="10" type="ORF">DB88DRAFT_477690</name>
</gene>
<keyword evidence="4 9" id="KW-0812">Transmembrane</keyword>
<keyword evidence="8 9" id="KW-0472">Membrane</keyword>
<keyword evidence="6 9" id="KW-1133">Transmembrane helix</keyword>